<dbReference type="OrthoDB" id="9925955at2"/>
<evidence type="ECO:0000313" key="2">
    <source>
        <dbReference type="Proteomes" id="UP000427769"/>
    </source>
</evidence>
<accession>A0A5K7Z5C7</accession>
<evidence type="ECO:0000313" key="1">
    <source>
        <dbReference type="EMBL" id="BBO74831.1"/>
    </source>
</evidence>
<gene>
    <name evidence="1" type="ORF">DSCW_22480</name>
</gene>
<dbReference type="AlphaFoldDB" id="A0A5K7Z5C7"/>
<dbReference type="RefSeq" id="WP_155303809.1">
    <property type="nucleotide sequence ID" value="NZ_AP021875.1"/>
</dbReference>
<name>A0A5K7Z5C7_9BACT</name>
<dbReference type="KEGG" id="dwd:DSCW_22480"/>
<reference evidence="1 2" key="1">
    <citation type="submission" date="2019-11" db="EMBL/GenBank/DDBJ databases">
        <title>Comparative genomics of hydrocarbon-degrading Desulfosarcina strains.</title>
        <authorList>
            <person name="Watanabe M."/>
            <person name="Kojima H."/>
            <person name="Fukui M."/>
        </authorList>
    </citation>
    <scope>NUCLEOTIDE SEQUENCE [LARGE SCALE GENOMIC DNA]</scope>
    <source>
        <strain evidence="1 2">PP31</strain>
    </source>
</reference>
<organism evidence="1 2">
    <name type="scientific">Desulfosarcina widdelii</name>
    <dbReference type="NCBI Taxonomy" id="947919"/>
    <lineage>
        <taxon>Bacteria</taxon>
        <taxon>Pseudomonadati</taxon>
        <taxon>Thermodesulfobacteriota</taxon>
        <taxon>Desulfobacteria</taxon>
        <taxon>Desulfobacterales</taxon>
        <taxon>Desulfosarcinaceae</taxon>
        <taxon>Desulfosarcina</taxon>
    </lineage>
</organism>
<proteinExistence type="predicted"/>
<keyword evidence="2" id="KW-1185">Reference proteome</keyword>
<protein>
    <submittedName>
        <fullName evidence="1">Uncharacterized protein</fullName>
    </submittedName>
</protein>
<dbReference type="Proteomes" id="UP000427769">
    <property type="component" value="Chromosome"/>
</dbReference>
<dbReference type="EMBL" id="AP021875">
    <property type="protein sequence ID" value="BBO74831.1"/>
    <property type="molecule type" value="Genomic_DNA"/>
</dbReference>
<sequence length="89" mass="10633">MSVIHPGLFLILERFPSEKDNLRRMYTRSQSFQTLCDDYQKCTEALAYWRQSGQDQALERSSEYEELKQGLEEEIKERIGAMQPWRRDA</sequence>